<evidence type="ECO:0000313" key="4">
    <source>
        <dbReference type="Proteomes" id="UP000184020"/>
    </source>
</evidence>
<dbReference type="Gene3D" id="3.40.50.300">
    <property type="entry name" value="P-loop containing nucleotide triphosphate hydrolases"/>
    <property type="match status" value="2"/>
</dbReference>
<dbReference type="GO" id="GO:0003677">
    <property type="term" value="F:DNA binding"/>
    <property type="evidence" value="ECO:0007669"/>
    <property type="project" value="InterPro"/>
</dbReference>
<dbReference type="STRING" id="229205.SAMN05444372_11454"/>
<accession>A0A1M5Q2E9</accession>
<dbReference type="RefSeq" id="WP_073021648.1">
    <property type="nucleotide sequence ID" value="NZ_FQWF01000014.1"/>
</dbReference>
<dbReference type="AlphaFoldDB" id="A0A1M5Q2E9"/>
<dbReference type="GO" id="GO:0005524">
    <property type="term" value="F:ATP binding"/>
    <property type="evidence" value="ECO:0007669"/>
    <property type="project" value="InterPro"/>
</dbReference>
<dbReference type="InterPro" id="IPR006935">
    <property type="entry name" value="Helicase/UvrB_N"/>
</dbReference>
<keyword evidence="4" id="KW-1185">Reference proteome</keyword>
<dbReference type="OrthoDB" id="9759819at2"/>
<dbReference type="InterPro" id="IPR013670">
    <property type="entry name" value="EcoEI_R_C_dom"/>
</dbReference>
<protein>
    <submittedName>
        <fullName evidence="3">Type I restriction enzyme, R subunit</fullName>
    </submittedName>
</protein>
<dbReference type="GO" id="GO:0005829">
    <property type="term" value="C:cytosol"/>
    <property type="evidence" value="ECO:0007669"/>
    <property type="project" value="TreeGrafter"/>
</dbReference>
<dbReference type="SUPFAM" id="SSF52540">
    <property type="entry name" value="P-loop containing nucleoside triphosphate hydrolases"/>
    <property type="match status" value="2"/>
</dbReference>
<dbReference type="Pfam" id="PF04851">
    <property type="entry name" value="ResIII"/>
    <property type="match status" value="1"/>
</dbReference>
<evidence type="ECO:0000313" key="3">
    <source>
        <dbReference type="EMBL" id="SHH08218.1"/>
    </source>
</evidence>
<dbReference type="GO" id="GO:0006304">
    <property type="term" value="P:DNA modification"/>
    <property type="evidence" value="ECO:0007669"/>
    <property type="project" value="InterPro"/>
</dbReference>
<dbReference type="EMBL" id="FQWF01000014">
    <property type="protein sequence ID" value="SHH08218.1"/>
    <property type="molecule type" value="Genomic_DNA"/>
</dbReference>
<dbReference type="Proteomes" id="UP000184020">
    <property type="component" value="Unassembled WGS sequence"/>
</dbReference>
<sequence>MSNFKFLQSEWQSLYSKLKTAEERVFTEPVSTASYCRLVLEESMYLIYDLEHLEKPFNTELINLMNDEGVKSIIPFQLHEGLHIVRKTGNNAAHYGQRITNKEALISIRYCYDFAKWFAQNYNKTIPDLPAFFDETVIPKLGEKQRQLKELQQEQENAHKLLLEKIAILQLEKETIIAKAEESESALEQYKQLTKQAVVKLKKQKQERLIPLTSEFTEAETRQHLIDVDLREAGWNVLNVGREIEFPVTGMPITADNPRGNGFVDYVFWDDNGKPLALIEAKRTTKDVEIGKHQASLYANCLEKMTGQRPVIFYTTGYETKLWDDTFYSSPRRVYGFYTKEELQWLIQKRLTIKDLRKATINTNIVNRAYQFEAINRVAETFVTDGAKGICGNKRRALLVMATGSGKTRTAAALVDVLFKNNWVKRVLFLADRNALVRQAKNNFNEYLPDLSSIDLTAEKENDTTRLVFSTYPSMMNKIDNIRTAEERFYGVGHFDLIIVDEAHRSIYNRYKAIFDYFDASIVGLTATPKDGIDHNTFELFGCSNEDPTFLYELHQAVPLFLNPYKNIDITTNFLREGIKYKDLSEKEKEKYEETFEDKTTGLFPEEIRANAMNKWLFNKDTAFKVLDALMQNGLKIEGGDKLGRTIIFAVNQNHAKFIVECFTERYPQLPSGFIAMIHNEVSHAQSLIDLFCDKYKENNPQIVVSVDMMDTGIDAVRILNLVFFKVVRSYSKFWQMIGRGTRLCPDVFGPNQPKEEFLIFDVCGNFDFFEVQKKGKETLVGKPITQQIFESRLHLSRLLVEEGDAEDIELSSSLRDILHKTIQQLDRSRFQVSMNLKQVDEFNDRSRWNTLDSNDVHIIEENLSDLPIPETVNEMARRFDLMMLKLQIATLMMSGTQKKYEETLIDIAEGLSQKYTIPAVLRAKPLIENIKKQDFYKGISQKKLDSVREELRELVQYLESSSRAIIYTNLIDSDITVTFNEPDISSNYGNSYRRRVESFIRENKNQLTISKLLTNEPITAKELKLLEEILFNGEERGTRADFVKEFGEEPLGVFIRSIIGLDVKAAQDAFSDFLQAGSLRADQMTFIQNIISYLTKNGTIEPSMLFEPPFTDMNDQGLLGLFEDGDAHKVISIIERINENALIG</sequence>
<organism evidence="3 4">
    <name type="scientific">Flavobacterium micromati</name>
    <dbReference type="NCBI Taxonomy" id="229205"/>
    <lineage>
        <taxon>Bacteria</taxon>
        <taxon>Pseudomonadati</taxon>
        <taxon>Bacteroidota</taxon>
        <taxon>Flavobacteriia</taxon>
        <taxon>Flavobacteriales</taxon>
        <taxon>Flavobacteriaceae</taxon>
        <taxon>Flavobacterium</taxon>
    </lineage>
</organism>
<feature type="domain" description="Helicase ATP-binding" evidence="2">
    <location>
        <begin position="388"/>
        <end position="547"/>
    </location>
</feature>
<dbReference type="CDD" id="cd18032">
    <property type="entry name" value="DEXHc_RE_I_III_res"/>
    <property type="match status" value="1"/>
</dbReference>
<dbReference type="InterPro" id="IPR014001">
    <property type="entry name" value="Helicase_ATP-bd"/>
</dbReference>
<dbReference type="InterPro" id="IPR027417">
    <property type="entry name" value="P-loop_NTPase"/>
</dbReference>
<evidence type="ECO:0000259" key="2">
    <source>
        <dbReference type="PROSITE" id="PS51192"/>
    </source>
</evidence>
<name>A0A1M5Q2E9_9FLAO</name>
<dbReference type="Gene3D" id="3.90.1570.30">
    <property type="match status" value="1"/>
</dbReference>
<keyword evidence="1" id="KW-0175">Coiled coil</keyword>
<dbReference type="Pfam" id="PF08463">
    <property type="entry name" value="EcoEI_R_C"/>
    <property type="match status" value="1"/>
</dbReference>
<dbReference type="InterPro" id="IPR050742">
    <property type="entry name" value="Helicase_Restrict-Modif_Enz"/>
</dbReference>
<dbReference type="PROSITE" id="PS51192">
    <property type="entry name" value="HELICASE_ATP_BIND_1"/>
    <property type="match status" value="1"/>
</dbReference>
<dbReference type="GO" id="GO:0016787">
    <property type="term" value="F:hydrolase activity"/>
    <property type="evidence" value="ECO:0007669"/>
    <property type="project" value="InterPro"/>
</dbReference>
<dbReference type="SMART" id="SM00487">
    <property type="entry name" value="DEXDc"/>
    <property type="match status" value="1"/>
</dbReference>
<evidence type="ECO:0000256" key="1">
    <source>
        <dbReference type="SAM" id="Coils"/>
    </source>
</evidence>
<reference evidence="4" key="1">
    <citation type="submission" date="2016-11" db="EMBL/GenBank/DDBJ databases">
        <authorList>
            <person name="Varghese N."/>
            <person name="Submissions S."/>
        </authorList>
    </citation>
    <scope>NUCLEOTIDE SEQUENCE [LARGE SCALE GENOMIC DNA]</scope>
    <source>
        <strain evidence="4">DSM 17659</strain>
    </source>
</reference>
<gene>
    <name evidence="3" type="ORF">SAMN05444372_11454</name>
</gene>
<proteinExistence type="predicted"/>
<dbReference type="PANTHER" id="PTHR47396">
    <property type="entry name" value="TYPE I RESTRICTION ENZYME ECOKI R PROTEIN"/>
    <property type="match status" value="1"/>
</dbReference>
<dbReference type="PANTHER" id="PTHR47396:SF1">
    <property type="entry name" value="ATP-DEPENDENT HELICASE IRC3-RELATED"/>
    <property type="match status" value="1"/>
</dbReference>
<feature type="coiled-coil region" evidence="1">
    <location>
        <begin position="141"/>
        <end position="207"/>
    </location>
</feature>